<dbReference type="EMBL" id="CAUYUJ010016936">
    <property type="protein sequence ID" value="CAK0870200.1"/>
    <property type="molecule type" value="Genomic_DNA"/>
</dbReference>
<evidence type="ECO:0000256" key="1">
    <source>
        <dbReference type="SAM" id="MobiDB-lite"/>
    </source>
</evidence>
<proteinExistence type="predicted"/>
<keyword evidence="3" id="KW-1185">Reference proteome</keyword>
<comment type="caution">
    <text evidence="2">The sequence shown here is derived from an EMBL/GenBank/DDBJ whole genome shotgun (WGS) entry which is preliminary data.</text>
</comment>
<evidence type="ECO:0000313" key="2">
    <source>
        <dbReference type="EMBL" id="CAK0870200.1"/>
    </source>
</evidence>
<gene>
    <name evidence="2" type="ORF">PCOR1329_LOCUS56362</name>
</gene>
<feature type="region of interest" description="Disordered" evidence="1">
    <location>
        <begin position="788"/>
        <end position="822"/>
    </location>
</feature>
<dbReference type="Proteomes" id="UP001189429">
    <property type="component" value="Unassembled WGS sequence"/>
</dbReference>
<protein>
    <submittedName>
        <fullName evidence="2">Uncharacterized protein</fullName>
    </submittedName>
</protein>
<evidence type="ECO:0000313" key="3">
    <source>
        <dbReference type="Proteomes" id="UP001189429"/>
    </source>
</evidence>
<accession>A0ABN9VB10</accession>
<organism evidence="2 3">
    <name type="scientific">Prorocentrum cordatum</name>
    <dbReference type="NCBI Taxonomy" id="2364126"/>
    <lineage>
        <taxon>Eukaryota</taxon>
        <taxon>Sar</taxon>
        <taxon>Alveolata</taxon>
        <taxon>Dinophyceae</taxon>
        <taxon>Prorocentrales</taxon>
        <taxon>Prorocentraceae</taxon>
        <taxon>Prorocentrum</taxon>
    </lineage>
</organism>
<reference evidence="2" key="1">
    <citation type="submission" date="2023-10" db="EMBL/GenBank/DDBJ databases">
        <authorList>
            <person name="Chen Y."/>
            <person name="Shah S."/>
            <person name="Dougan E. K."/>
            <person name="Thang M."/>
            <person name="Chan C."/>
        </authorList>
    </citation>
    <scope>NUCLEOTIDE SEQUENCE [LARGE SCALE GENOMIC DNA]</scope>
</reference>
<sequence>MSSRRPPAPAVIEKRVPMDVIMRDLSVTELFVQDKMARVATHALFRALVTQMQSVVPDILPRSSLPDTVRIERSTDPDESHVLLDGGILVRANTRTSSVVEVFPRGWSPASVFISSHVIDRGSTGSALLWFCQHSRLLWTCAWGPFHDMWNSIKNAAKKTGKGKWWKLIVRFSSICNLNHGPFRSGAWGKGRQTALTAYCEAHAAASLAFREAASRQAAMDGATVASDSDYERWWNFVGRLPSCIEAGPVCKFARWMSIEQCWEYYRKEIWLLKEVLVEMDQSAMQRAVEANATAMLDAELAGRMTTSRSGLIARAPTYITQELRDVMDMFNIATGPARAEYKFRAEDVKTPQDGLADSMGLFFGGWELELLKIIRASLQSPRHLDRLFADGDTPRANQNYVDMWDFTLNLLSERAVRIMPAVLDYPHCAVALLAEREQERVEARERAVRDFWLLVDAEKQSLTSPRAWEFILQDIVWKDNMVIRLLLHTVYQEWVNTEAGLFDVGPHTQHVARAMRVHLPDEKPPEDVHQHIRDRQRAKRHTVIPVASIFDAQLGSGVLEARVPNTVSVSEEAVAGSAWRSISERAKSKQSYAARPKDWPVAFNQILNTRRDWPSPGVDGIMNAYITFQWLVNRGGYQPPLPAPTASWWSRLIPKHALVFDDGPEACHLVCLRAGNWGFLAARMVPVDGEHVRLEASAGSISVSHLLGPVEVTTDVHPVWLPGVGVVLRLGGNWQSAVHVALRSGRRLSNWELIFPRCLRWRRPRLPLLSLELSARCSSWRGWPPRSSQTTGGRWWGSWRGTARREGQRVTRTSSMRRRPN</sequence>
<feature type="compositionally biased region" description="Low complexity" evidence="1">
    <location>
        <begin position="788"/>
        <end position="802"/>
    </location>
</feature>
<name>A0ABN9VB10_9DINO</name>